<keyword evidence="3" id="KW-1185">Reference proteome</keyword>
<accession>A0A368GG40</accession>
<evidence type="ECO:0000313" key="2">
    <source>
        <dbReference type="EMBL" id="RCN42638.1"/>
    </source>
</evidence>
<keyword evidence="1" id="KW-1133">Transmembrane helix</keyword>
<sequence>MLQLLQPQSPVVAASSHNGDGYSKLTSAELIMARNSDPVINKMLLALSEKAKVECLAMIEYEKRGRSIVLDGMEEAPADVSPSMRMKNLETKVENVLSALQMECRPSELYRMGKFDPKRPRLVKIVFSSKLYWSLGLTNARLLKLAGYPDLFIRRSMTEIESQKDYELHQLATERNRERCFKEWVVYRGRTSWCCKMKSLHYPSWWSLCGRYGCSYLPLLLRPILLLVSPCGLLLSLLCTILRAR</sequence>
<gene>
    <name evidence="2" type="ORF">ANCCAN_11389</name>
</gene>
<feature type="transmembrane region" description="Helical" evidence="1">
    <location>
        <begin position="219"/>
        <end position="242"/>
    </location>
</feature>
<comment type="caution">
    <text evidence="2">The sequence shown here is derived from an EMBL/GenBank/DDBJ whole genome shotgun (WGS) entry which is preliminary data.</text>
</comment>
<evidence type="ECO:0000256" key="1">
    <source>
        <dbReference type="SAM" id="Phobius"/>
    </source>
</evidence>
<protein>
    <submittedName>
        <fullName evidence="2">Uncharacterized protein</fullName>
    </submittedName>
</protein>
<reference evidence="2 3" key="1">
    <citation type="submission" date="2014-10" db="EMBL/GenBank/DDBJ databases">
        <title>Draft genome of the hookworm Ancylostoma caninum.</title>
        <authorList>
            <person name="Mitreva M."/>
        </authorList>
    </citation>
    <scope>NUCLEOTIDE SEQUENCE [LARGE SCALE GENOMIC DNA]</scope>
    <source>
        <strain evidence="2 3">Baltimore</strain>
    </source>
</reference>
<dbReference type="STRING" id="29170.A0A368GG40"/>
<name>A0A368GG40_ANCCA</name>
<keyword evidence="1" id="KW-0812">Transmembrane</keyword>
<organism evidence="2 3">
    <name type="scientific">Ancylostoma caninum</name>
    <name type="common">Dog hookworm</name>
    <dbReference type="NCBI Taxonomy" id="29170"/>
    <lineage>
        <taxon>Eukaryota</taxon>
        <taxon>Metazoa</taxon>
        <taxon>Ecdysozoa</taxon>
        <taxon>Nematoda</taxon>
        <taxon>Chromadorea</taxon>
        <taxon>Rhabditida</taxon>
        <taxon>Rhabditina</taxon>
        <taxon>Rhabditomorpha</taxon>
        <taxon>Strongyloidea</taxon>
        <taxon>Ancylostomatidae</taxon>
        <taxon>Ancylostomatinae</taxon>
        <taxon>Ancylostoma</taxon>
    </lineage>
</organism>
<keyword evidence="1" id="KW-0472">Membrane</keyword>
<dbReference type="AlphaFoldDB" id="A0A368GG40"/>
<proteinExistence type="predicted"/>
<dbReference type="EMBL" id="JOJR01000185">
    <property type="protein sequence ID" value="RCN42638.1"/>
    <property type="molecule type" value="Genomic_DNA"/>
</dbReference>
<dbReference type="OrthoDB" id="5828215at2759"/>
<evidence type="ECO:0000313" key="3">
    <source>
        <dbReference type="Proteomes" id="UP000252519"/>
    </source>
</evidence>
<dbReference type="Proteomes" id="UP000252519">
    <property type="component" value="Unassembled WGS sequence"/>
</dbReference>